<keyword evidence="1" id="KW-0472">Membrane</keyword>
<keyword evidence="1" id="KW-0812">Transmembrane</keyword>
<dbReference type="RefSeq" id="WP_201824497.1">
    <property type="nucleotide sequence ID" value="NZ_JAERRA010000001.1"/>
</dbReference>
<gene>
    <name evidence="2" type="ORF">JI742_05040</name>
</gene>
<sequence length="501" mass="51803">MRPALPRPGLQRPALRRRARGRAAQAGQALIEFAILAMLIFLLLAGGVELFTASVGGERSRAAAEAGAEQWRAVVGEHGQPELALEGASSTVIAVAYGLAGSEPGTAAEYGLGEHDFGVFEAPGCEAVLDGYCIEPGHGLPLPADRPGTPALEGDVYLFNPVPVDVSACVPEGRSAPAHEGCVRRIFEGCPAASAPGAEGCVEDYAGLPALNQALYGLYQLHCIDESSFNPGDAMRQMACPEKRSPDTDAVRWLLRLPGKHFIKPQDVAAAEDAAAAAGLADNPCPLGSTCLTVVDSRAAPVLADFASGKPNPKPMFELDCQEAAGSGGFEPCDSRDAPAGLCWAPPAASAVVQAPVPLACRVRVQARYRHHFNGFLASAFYSGSNLTGRPLPEDLTLLLDRGVQVTGLCPSDQVALGGEQCVPSGLVTGPLANFREDPGAGGYGADVTSVGAGTVAGAASAPDRLLRNYFLIPSKDFLGCASTSVQREGGQLRAPVQACN</sequence>
<evidence type="ECO:0000313" key="3">
    <source>
        <dbReference type="Proteomes" id="UP000643207"/>
    </source>
</evidence>
<reference evidence="2 3" key="1">
    <citation type="submission" date="2021-01" db="EMBL/GenBank/DDBJ databases">
        <title>Piscinibacter sp. Jin2 Genome sequencing and assembly.</title>
        <authorList>
            <person name="Kim I."/>
        </authorList>
    </citation>
    <scope>NUCLEOTIDE SEQUENCE [LARGE SCALE GENOMIC DNA]</scope>
    <source>
        <strain evidence="2 3">Jin2</strain>
    </source>
</reference>
<dbReference type="AlphaFoldDB" id="A0A9X1BQ40"/>
<proteinExistence type="predicted"/>
<keyword evidence="3" id="KW-1185">Reference proteome</keyword>
<evidence type="ECO:0000313" key="2">
    <source>
        <dbReference type="EMBL" id="MBL0719251.1"/>
    </source>
</evidence>
<dbReference type="Proteomes" id="UP000643207">
    <property type="component" value="Unassembled WGS sequence"/>
</dbReference>
<feature type="transmembrane region" description="Helical" evidence="1">
    <location>
        <begin position="26"/>
        <end position="45"/>
    </location>
</feature>
<accession>A0A9X1BQ40</accession>
<comment type="caution">
    <text evidence="2">The sequence shown here is derived from an EMBL/GenBank/DDBJ whole genome shotgun (WGS) entry which is preliminary data.</text>
</comment>
<keyword evidence="1" id="KW-1133">Transmembrane helix</keyword>
<protein>
    <submittedName>
        <fullName evidence="2">Uncharacterized protein</fullName>
    </submittedName>
</protein>
<evidence type="ECO:0000256" key="1">
    <source>
        <dbReference type="SAM" id="Phobius"/>
    </source>
</evidence>
<dbReference type="EMBL" id="JAERRA010000001">
    <property type="protein sequence ID" value="MBL0719251.1"/>
    <property type="molecule type" value="Genomic_DNA"/>
</dbReference>
<name>A0A9X1BQ40_9BURK</name>
<organism evidence="2 3">
    <name type="scientific">Aquariibacter lacus</name>
    <dbReference type="NCBI Taxonomy" id="2801332"/>
    <lineage>
        <taxon>Bacteria</taxon>
        <taxon>Pseudomonadati</taxon>
        <taxon>Pseudomonadota</taxon>
        <taxon>Betaproteobacteria</taxon>
        <taxon>Burkholderiales</taxon>
        <taxon>Sphaerotilaceae</taxon>
        <taxon>Aquariibacter</taxon>
    </lineage>
</organism>